<organism evidence="3 4">
    <name type="scientific">Chlorella vulgaris</name>
    <name type="common">Green alga</name>
    <dbReference type="NCBI Taxonomy" id="3077"/>
    <lineage>
        <taxon>Eukaryota</taxon>
        <taxon>Viridiplantae</taxon>
        <taxon>Chlorophyta</taxon>
        <taxon>core chlorophytes</taxon>
        <taxon>Trebouxiophyceae</taxon>
        <taxon>Chlorellales</taxon>
        <taxon>Chlorellaceae</taxon>
        <taxon>Chlorella clade</taxon>
        <taxon>Chlorella</taxon>
    </lineage>
</organism>
<keyword evidence="2" id="KW-1133">Transmembrane helix</keyword>
<keyword evidence="2" id="KW-0472">Membrane</keyword>
<keyword evidence="4" id="KW-1185">Reference proteome</keyword>
<reference evidence="3" key="2">
    <citation type="submission" date="2020-11" db="EMBL/GenBank/DDBJ databases">
        <authorList>
            <person name="Cecchin M."/>
            <person name="Marcolungo L."/>
            <person name="Rossato M."/>
            <person name="Girolomoni L."/>
            <person name="Cosentino E."/>
            <person name="Cuine S."/>
            <person name="Li-Beisson Y."/>
            <person name="Delledonne M."/>
            <person name="Ballottari M."/>
        </authorList>
    </citation>
    <scope>NUCLEOTIDE SEQUENCE</scope>
    <source>
        <strain evidence="3">211/11P</strain>
        <tissue evidence="3">Whole cell</tissue>
    </source>
</reference>
<accession>A0A9D4TZA1</accession>
<dbReference type="Proteomes" id="UP001055712">
    <property type="component" value="Unassembled WGS sequence"/>
</dbReference>
<sequence length="276" mass="29698">MLATSASKAGAPVMRHARSTRACQVSRPGIAPRLRQSTPPRHQSCRPTAAASGGSLPQHPAAAPARAEDTAWPAELPLDFERKREGYLVELRRAAAFAALGLGSLCSCVWLLFQALDAVMKGLSWSQAAAAALAPKFERLLSLFVGRAEATAMAPGLAAALTPSILQLFAVIFVLFMLTLYLAINGIVTAELISKHLNFRLLKVTGAHPSSSSAPLNRHLVRFDWSWGDLLALWVCRAVVMTCFSPFLWYVRPGNLVLSAIALGVYAKTVSRIIRG</sequence>
<feature type="transmembrane region" description="Helical" evidence="2">
    <location>
        <begin position="165"/>
        <end position="193"/>
    </location>
</feature>
<evidence type="ECO:0000256" key="2">
    <source>
        <dbReference type="SAM" id="Phobius"/>
    </source>
</evidence>
<comment type="caution">
    <text evidence="3">The sequence shown here is derived from an EMBL/GenBank/DDBJ whole genome shotgun (WGS) entry which is preliminary data.</text>
</comment>
<dbReference type="AlphaFoldDB" id="A0A9D4TZA1"/>
<feature type="compositionally biased region" description="Low complexity" evidence="1">
    <location>
        <begin position="57"/>
        <end position="68"/>
    </location>
</feature>
<gene>
    <name evidence="3" type="ORF">D9Q98_000444</name>
</gene>
<dbReference type="EMBL" id="SIDB01000001">
    <property type="protein sequence ID" value="KAI3438001.1"/>
    <property type="molecule type" value="Genomic_DNA"/>
</dbReference>
<feature type="transmembrane region" description="Helical" evidence="2">
    <location>
        <begin position="94"/>
        <end position="113"/>
    </location>
</feature>
<protein>
    <submittedName>
        <fullName evidence="3">Uncharacterized protein</fullName>
    </submittedName>
</protein>
<evidence type="ECO:0000313" key="4">
    <source>
        <dbReference type="Proteomes" id="UP001055712"/>
    </source>
</evidence>
<evidence type="ECO:0000313" key="3">
    <source>
        <dbReference type="EMBL" id="KAI3438001.1"/>
    </source>
</evidence>
<proteinExistence type="predicted"/>
<feature type="region of interest" description="Disordered" evidence="1">
    <location>
        <begin position="1"/>
        <end position="68"/>
    </location>
</feature>
<reference evidence="3" key="1">
    <citation type="journal article" date="2019" name="Plant J.">
        <title>Chlorella vulgaris genome assembly and annotation reveals the molecular basis for metabolic acclimation to high light conditions.</title>
        <authorList>
            <person name="Cecchin M."/>
            <person name="Marcolungo L."/>
            <person name="Rossato M."/>
            <person name="Girolomoni L."/>
            <person name="Cosentino E."/>
            <person name="Cuine S."/>
            <person name="Li-Beisson Y."/>
            <person name="Delledonne M."/>
            <person name="Ballottari M."/>
        </authorList>
    </citation>
    <scope>NUCLEOTIDE SEQUENCE</scope>
    <source>
        <strain evidence="3">211/11P</strain>
    </source>
</reference>
<keyword evidence="2" id="KW-0812">Transmembrane</keyword>
<evidence type="ECO:0000256" key="1">
    <source>
        <dbReference type="SAM" id="MobiDB-lite"/>
    </source>
</evidence>
<name>A0A9D4TZA1_CHLVU</name>